<protein>
    <submittedName>
        <fullName evidence="2">Methyltransferase domain-containing protein</fullName>
    </submittedName>
</protein>
<dbReference type="GO" id="GO:0008168">
    <property type="term" value="F:methyltransferase activity"/>
    <property type="evidence" value="ECO:0007669"/>
    <property type="project" value="UniProtKB-KW"/>
</dbReference>
<keyword evidence="3" id="KW-1185">Reference proteome</keyword>
<dbReference type="InterPro" id="IPR013216">
    <property type="entry name" value="Methyltransf_11"/>
</dbReference>
<evidence type="ECO:0000313" key="3">
    <source>
        <dbReference type="Proteomes" id="UP000756530"/>
    </source>
</evidence>
<feature type="domain" description="Methyltransferase type 11" evidence="1">
    <location>
        <begin position="54"/>
        <end position="109"/>
    </location>
</feature>
<dbReference type="EMBL" id="JAHUZE010000002">
    <property type="protein sequence ID" value="MBV7378632.1"/>
    <property type="molecule type" value="Genomic_DNA"/>
</dbReference>
<name>A0ABS6T2P4_9RHOB</name>
<comment type="caution">
    <text evidence="2">The sequence shown here is derived from an EMBL/GenBank/DDBJ whole genome shotgun (WGS) entry which is preliminary data.</text>
</comment>
<dbReference type="Proteomes" id="UP000756530">
    <property type="component" value="Unassembled WGS sequence"/>
</dbReference>
<dbReference type="Pfam" id="PF08241">
    <property type="entry name" value="Methyltransf_11"/>
    <property type="match status" value="1"/>
</dbReference>
<keyword evidence="2" id="KW-0808">Transferase</keyword>
<dbReference type="GO" id="GO:0032259">
    <property type="term" value="P:methylation"/>
    <property type="evidence" value="ECO:0007669"/>
    <property type="project" value="UniProtKB-KW"/>
</dbReference>
<evidence type="ECO:0000313" key="2">
    <source>
        <dbReference type="EMBL" id="MBV7378632.1"/>
    </source>
</evidence>
<dbReference type="RefSeq" id="WP_218391823.1">
    <property type="nucleotide sequence ID" value="NZ_JAHUZE010000002.1"/>
</dbReference>
<keyword evidence="2" id="KW-0489">Methyltransferase</keyword>
<organism evidence="2 3">
    <name type="scientific">Maritimibacter dapengensis</name>
    <dbReference type="NCBI Taxonomy" id="2836868"/>
    <lineage>
        <taxon>Bacteria</taxon>
        <taxon>Pseudomonadati</taxon>
        <taxon>Pseudomonadota</taxon>
        <taxon>Alphaproteobacteria</taxon>
        <taxon>Rhodobacterales</taxon>
        <taxon>Roseobacteraceae</taxon>
        <taxon>Maritimibacter</taxon>
    </lineage>
</organism>
<dbReference type="CDD" id="cd02440">
    <property type="entry name" value="AdoMet_MTases"/>
    <property type="match status" value="1"/>
</dbReference>
<sequence>MHKETINLMKRAFRRHVAQREPGLVLDVGSAQKRAWFRDVWETHGWTYHGMDMKDTFNVDIVLDDPWKFDLADESYDAVISGNMLEHNEFFWLTFLEMSRVLKPGGIMVHVVPSRGPEHRDPQDCWRFYRDGMFAMAKWAGFDCVETTTDWSQEHVEHYQKTNKPRAKRLIRTRRHEDNFWGDTVGVFVKTQATADTVALDYMRHFVALHPETSAGKIAAE</sequence>
<proteinExistence type="predicted"/>
<accession>A0ABS6T2P4</accession>
<reference evidence="2 3" key="1">
    <citation type="submission" date="2021-05" db="EMBL/GenBank/DDBJ databases">
        <title>Culturable bacteria isolated from Daya Bay.</title>
        <authorList>
            <person name="Zheng W."/>
            <person name="Yu S."/>
            <person name="Huang Y."/>
        </authorList>
    </citation>
    <scope>NUCLEOTIDE SEQUENCE [LARGE SCALE GENOMIC DNA]</scope>
    <source>
        <strain evidence="2 3">DP4N28-5</strain>
    </source>
</reference>
<gene>
    <name evidence="2" type="ORF">KJP28_06805</name>
</gene>
<evidence type="ECO:0000259" key="1">
    <source>
        <dbReference type="Pfam" id="PF08241"/>
    </source>
</evidence>